<name>A0AA39JIR7_9AGAR</name>
<evidence type="ECO:0000313" key="1">
    <source>
        <dbReference type="EMBL" id="KAK0443204.1"/>
    </source>
</evidence>
<feature type="non-terminal residue" evidence="1">
    <location>
        <position position="1"/>
    </location>
</feature>
<comment type="caution">
    <text evidence="1">The sequence shown here is derived from an EMBL/GenBank/DDBJ whole genome shotgun (WGS) entry which is preliminary data.</text>
</comment>
<accession>A0AA39JIR7</accession>
<evidence type="ECO:0000313" key="2">
    <source>
        <dbReference type="Proteomes" id="UP001175226"/>
    </source>
</evidence>
<dbReference type="Proteomes" id="UP001175226">
    <property type="component" value="Unassembled WGS sequence"/>
</dbReference>
<gene>
    <name evidence="1" type="ORF">EV421DRAFT_1683507</name>
</gene>
<dbReference type="EMBL" id="JAUEPT010000023">
    <property type="protein sequence ID" value="KAK0443204.1"/>
    <property type="molecule type" value="Genomic_DNA"/>
</dbReference>
<sequence length="66" mass="7953">GTLEAYNYVIPTYYHPITVTKRDGVKRVEKAYKYMAEGTKREGWWMTYRYQLEVFVNRLKGRTPQT</sequence>
<dbReference type="AlphaFoldDB" id="A0AA39JIR7"/>
<feature type="non-terminal residue" evidence="1">
    <location>
        <position position="66"/>
    </location>
</feature>
<protein>
    <submittedName>
        <fullName evidence="1">Uncharacterized protein</fullName>
    </submittedName>
</protein>
<proteinExistence type="predicted"/>
<keyword evidence="2" id="KW-1185">Reference proteome</keyword>
<reference evidence="1" key="1">
    <citation type="submission" date="2023-06" db="EMBL/GenBank/DDBJ databases">
        <authorList>
            <consortium name="Lawrence Berkeley National Laboratory"/>
            <person name="Ahrendt S."/>
            <person name="Sahu N."/>
            <person name="Indic B."/>
            <person name="Wong-Bajracharya J."/>
            <person name="Merenyi Z."/>
            <person name="Ke H.-M."/>
            <person name="Monk M."/>
            <person name="Kocsube S."/>
            <person name="Drula E."/>
            <person name="Lipzen A."/>
            <person name="Balint B."/>
            <person name="Henrissat B."/>
            <person name="Andreopoulos B."/>
            <person name="Martin F.M."/>
            <person name="Harder C.B."/>
            <person name="Rigling D."/>
            <person name="Ford K.L."/>
            <person name="Foster G.D."/>
            <person name="Pangilinan J."/>
            <person name="Papanicolaou A."/>
            <person name="Barry K."/>
            <person name="LaButti K."/>
            <person name="Viragh M."/>
            <person name="Koriabine M."/>
            <person name="Yan M."/>
            <person name="Riley R."/>
            <person name="Champramary S."/>
            <person name="Plett K.L."/>
            <person name="Tsai I.J."/>
            <person name="Slot J."/>
            <person name="Sipos G."/>
            <person name="Plett J."/>
            <person name="Nagy L.G."/>
            <person name="Grigoriev I.V."/>
        </authorList>
    </citation>
    <scope>NUCLEOTIDE SEQUENCE</scope>
    <source>
        <strain evidence="1">FPL87.14</strain>
    </source>
</reference>
<organism evidence="1 2">
    <name type="scientific">Armillaria borealis</name>
    <dbReference type="NCBI Taxonomy" id="47425"/>
    <lineage>
        <taxon>Eukaryota</taxon>
        <taxon>Fungi</taxon>
        <taxon>Dikarya</taxon>
        <taxon>Basidiomycota</taxon>
        <taxon>Agaricomycotina</taxon>
        <taxon>Agaricomycetes</taxon>
        <taxon>Agaricomycetidae</taxon>
        <taxon>Agaricales</taxon>
        <taxon>Marasmiineae</taxon>
        <taxon>Physalacriaceae</taxon>
        <taxon>Armillaria</taxon>
    </lineage>
</organism>